<dbReference type="InterPro" id="IPR013216">
    <property type="entry name" value="Methyltransf_11"/>
</dbReference>
<name>A0A1G1XU31_9BACT</name>
<dbReference type="Pfam" id="PF08241">
    <property type="entry name" value="Methyltransf_11"/>
    <property type="match status" value="1"/>
</dbReference>
<protein>
    <recommendedName>
        <fullName evidence="1">Methyltransferase type 11 domain-containing protein</fullName>
    </recommendedName>
</protein>
<evidence type="ECO:0000259" key="1">
    <source>
        <dbReference type="Pfam" id="PF08241"/>
    </source>
</evidence>
<sequence>MNFMVRPSKCFLFDYLEKTLKPYNQGMALDAGCANFKNRKFFKTDKYIGLDIDLEAIRAGIKKFLDNSSFGLLGDLSNLAVIPDNSFEAVVSTNTLYVLPWVLRFNAIKNLCRITSTNGIIFLDLEFDSQSAQVIDLFKSNFQEVKVIYYKNIFSNFYEKIFERQGFLGDHPLAGKKSFRILAWLISRLEFLTCRFSLLNKHLILMGTKKIGEAWNNQFEISALPLMEPRIYYLMK</sequence>
<dbReference type="AlphaFoldDB" id="A0A1G1XU31"/>
<dbReference type="GO" id="GO:0008757">
    <property type="term" value="F:S-adenosylmethionine-dependent methyltransferase activity"/>
    <property type="evidence" value="ECO:0007669"/>
    <property type="project" value="InterPro"/>
</dbReference>
<dbReference type="SUPFAM" id="SSF53335">
    <property type="entry name" value="S-adenosyl-L-methionine-dependent methyltransferases"/>
    <property type="match status" value="1"/>
</dbReference>
<dbReference type="EMBL" id="MHIB01000042">
    <property type="protein sequence ID" value="OGY43100.1"/>
    <property type="molecule type" value="Genomic_DNA"/>
</dbReference>
<proteinExistence type="predicted"/>
<evidence type="ECO:0000313" key="3">
    <source>
        <dbReference type="Proteomes" id="UP000178930"/>
    </source>
</evidence>
<dbReference type="InterPro" id="IPR029063">
    <property type="entry name" value="SAM-dependent_MTases_sf"/>
</dbReference>
<dbReference type="Gene3D" id="3.40.50.150">
    <property type="entry name" value="Vaccinia Virus protein VP39"/>
    <property type="match status" value="1"/>
</dbReference>
<gene>
    <name evidence="2" type="ORF">A2729_05820</name>
</gene>
<comment type="caution">
    <text evidence="2">The sequence shown here is derived from an EMBL/GenBank/DDBJ whole genome shotgun (WGS) entry which is preliminary data.</text>
</comment>
<reference evidence="2 3" key="1">
    <citation type="journal article" date="2016" name="Nat. Commun.">
        <title>Thousands of microbial genomes shed light on interconnected biogeochemical processes in an aquifer system.</title>
        <authorList>
            <person name="Anantharaman K."/>
            <person name="Brown C.T."/>
            <person name="Hug L.A."/>
            <person name="Sharon I."/>
            <person name="Castelle C.J."/>
            <person name="Probst A.J."/>
            <person name="Thomas B.C."/>
            <person name="Singh A."/>
            <person name="Wilkins M.J."/>
            <person name="Karaoz U."/>
            <person name="Brodie E.L."/>
            <person name="Williams K.H."/>
            <person name="Hubbard S.S."/>
            <person name="Banfield J.F."/>
        </authorList>
    </citation>
    <scope>NUCLEOTIDE SEQUENCE [LARGE SCALE GENOMIC DNA]</scope>
</reference>
<evidence type="ECO:0000313" key="2">
    <source>
        <dbReference type="EMBL" id="OGY43100.1"/>
    </source>
</evidence>
<dbReference type="STRING" id="1797532.A2729_05820"/>
<accession>A0A1G1XU31</accession>
<organism evidence="2 3">
    <name type="scientific">Candidatus Buchananbacteria bacterium RIFCSPHIGHO2_01_FULL_39_14</name>
    <dbReference type="NCBI Taxonomy" id="1797532"/>
    <lineage>
        <taxon>Bacteria</taxon>
        <taxon>Candidatus Buchananiibacteriota</taxon>
    </lineage>
</organism>
<feature type="domain" description="Methyltransferase type 11" evidence="1">
    <location>
        <begin position="29"/>
        <end position="122"/>
    </location>
</feature>
<dbReference type="Proteomes" id="UP000178930">
    <property type="component" value="Unassembled WGS sequence"/>
</dbReference>